<organism evidence="2 3">
    <name type="scientific">Clostridium tarantellae</name>
    <dbReference type="NCBI Taxonomy" id="39493"/>
    <lineage>
        <taxon>Bacteria</taxon>
        <taxon>Bacillati</taxon>
        <taxon>Bacillota</taxon>
        <taxon>Clostridia</taxon>
        <taxon>Eubacteriales</taxon>
        <taxon>Clostridiaceae</taxon>
        <taxon>Clostridium</taxon>
    </lineage>
</organism>
<comment type="caution">
    <text evidence="2">The sequence shown here is derived from an EMBL/GenBank/DDBJ whole genome shotgun (WGS) entry which is preliminary data.</text>
</comment>
<dbReference type="InterPro" id="IPR013783">
    <property type="entry name" value="Ig-like_fold"/>
</dbReference>
<protein>
    <submittedName>
        <fullName evidence="2">DUF5011 domain-containing protein</fullName>
    </submittedName>
</protein>
<gene>
    <name evidence="2" type="ORF">GBZ86_10210</name>
</gene>
<keyword evidence="3" id="KW-1185">Reference proteome</keyword>
<sequence>MNRVMAVFLSIIFISISSNIKSLAKDLKSNNLINGLDKNFIQVDGEDLQSYSEDSSSLFHIPFNFSKTAGYYKLIKPCFKIKFDTVNRKIKLDKLTNEYFSNYIGYDKYLDIKILDKHLKEKVHLELLGWDYFTSGKVSKLNNFKYEYGDIIKISGNVLERQSILGKIIGATKDYSKGLKDVEDIENLGFEITENGLKEIRNKAPIIKNIDDLTIIKNSKFNPLEGVVVTDDLDGNITKDLIIEGNVDIANLGEYFIKYKVKDSWNKKLEVTRKITVIENPKLNENIIKVNGEFSPFGEERFNIEFDDLKKTVKVKKCDAEIIGISSTNSTWKFGSKLNKNFKDKKYFSIEIFNKRKIRKLFIELNGEDYATSYKLDPLKYFTYEYGDIIKLWHGNPNILEILGDVINAKEDYINGMQEDIEAVQFEITPNGLKAIYNEAPVINGIEDIKIKIGEDFDPLKGVNVKDDHDINLIPKVEGSVDVNKLGNYELKYFVKDNWGKEIIAKRVVTVRSNNKPTIMLKNNDIIIEQDYKVDDKYLLNLINVTDEEDGNLIDKVIINSNINSEKPGIYEVKYSVQDNDGNISYLNKEVTVVRSISMSIPIKINFQVVTNALDKKFITANYKITNNKKSKVKVYLKSFIKEEGKIDIVNPNKFSNWTNISETDSMSKLALGLYIKDGFKNGVHYISNPIWLNNNMNNKTYLGEIGQEEISIGEFSFVAKHGEYFTGESTKGKYSLVLEFE</sequence>
<evidence type="ECO:0000313" key="2">
    <source>
        <dbReference type="EMBL" id="MPQ44134.1"/>
    </source>
</evidence>
<reference evidence="2 3" key="1">
    <citation type="submission" date="2019-10" db="EMBL/GenBank/DDBJ databases">
        <title>The Genome Sequence of Clostridium tarantellae Isolated from Fish Brain.</title>
        <authorList>
            <person name="Bano L."/>
            <person name="Kiel M."/>
            <person name="Sales G."/>
            <person name="Doxey A.C."/>
            <person name="Mansfield M.J."/>
            <person name="Schiavone M."/>
            <person name="Rossetto O."/>
            <person name="Pirazzini M."/>
            <person name="Dobrindt U."/>
            <person name="Montecucco C."/>
        </authorList>
    </citation>
    <scope>NUCLEOTIDE SEQUENCE [LARGE SCALE GENOMIC DNA]</scope>
    <source>
        <strain evidence="2 3">DSM 3997</strain>
    </source>
</reference>
<dbReference type="AlphaFoldDB" id="A0A6I1MM94"/>
<evidence type="ECO:0000313" key="3">
    <source>
        <dbReference type="Proteomes" id="UP000430345"/>
    </source>
</evidence>
<dbReference type="RefSeq" id="WP_152890342.1">
    <property type="nucleotide sequence ID" value="NZ_WHJC01000158.1"/>
</dbReference>
<feature type="domain" description="Pesticidal crystal protein Cry22Aa Ig-like" evidence="1">
    <location>
        <begin position="534"/>
        <end position="593"/>
    </location>
</feature>
<dbReference type="Proteomes" id="UP000430345">
    <property type="component" value="Unassembled WGS sequence"/>
</dbReference>
<proteinExistence type="predicted"/>
<dbReference type="InterPro" id="IPR032179">
    <property type="entry name" value="Cry22Aa_Ig-like"/>
</dbReference>
<feature type="domain" description="Pesticidal crystal protein Cry22Aa Ig-like" evidence="1">
    <location>
        <begin position="443"/>
        <end position="511"/>
    </location>
</feature>
<dbReference type="EMBL" id="WHJC01000158">
    <property type="protein sequence ID" value="MPQ44134.1"/>
    <property type="molecule type" value="Genomic_DNA"/>
</dbReference>
<name>A0A6I1MM94_9CLOT</name>
<dbReference type="OrthoDB" id="1653235at2"/>
<accession>A0A6I1MM94</accession>
<dbReference type="Gene3D" id="2.60.40.10">
    <property type="entry name" value="Immunoglobulins"/>
    <property type="match status" value="3"/>
</dbReference>
<dbReference type="Pfam" id="PF16403">
    <property type="entry name" value="Bact_surface_Ig-like"/>
    <property type="match status" value="3"/>
</dbReference>
<feature type="domain" description="Pesticidal crystal protein Cry22Aa Ig-like" evidence="1">
    <location>
        <begin position="211"/>
        <end position="277"/>
    </location>
</feature>
<evidence type="ECO:0000259" key="1">
    <source>
        <dbReference type="Pfam" id="PF16403"/>
    </source>
</evidence>